<dbReference type="AlphaFoldDB" id="A0AAD7KVI1"/>
<dbReference type="EMBL" id="JARAOO010000013">
    <property type="protein sequence ID" value="KAJ7945685.1"/>
    <property type="molecule type" value="Genomic_DNA"/>
</dbReference>
<accession>A0AAD7KVI1</accession>
<feature type="domain" description="FIST C-domain" evidence="1">
    <location>
        <begin position="282"/>
        <end position="435"/>
    </location>
</feature>
<dbReference type="GO" id="GO:0000209">
    <property type="term" value="P:protein polyubiquitination"/>
    <property type="evidence" value="ECO:0007669"/>
    <property type="project" value="TreeGrafter"/>
</dbReference>
<dbReference type="Proteomes" id="UP001163823">
    <property type="component" value="Chromosome 13"/>
</dbReference>
<organism evidence="2 3">
    <name type="scientific">Quillaja saponaria</name>
    <name type="common">Soap bark tree</name>
    <dbReference type="NCBI Taxonomy" id="32244"/>
    <lineage>
        <taxon>Eukaryota</taxon>
        <taxon>Viridiplantae</taxon>
        <taxon>Streptophyta</taxon>
        <taxon>Embryophyta</taxon>
        <taxon>Tracheophyta</taxon>
        <taxon>Spermatophyta</taxon>
        <taxon>Magnoliopsida</taxon>
        <taxon>eudicotyledons</taxon>
        <taxon>Gunneridae</taxon>
        <taxon>Pentapetalae</taxon>
        <taxon>rosids</taxon>
        <taxon>fabids</taxon>
        <taxon>Fabales</taxon>
        <taxon>Quillajaceae</taxon>
        <taxon>Quillaja</taxon>
    </lineage>
</organism>
<dbReference type="PROSITE" id="PS51257">
    <property type="entry name" value="PROKAR_LIPOPROTEIN"/>
    <property type="match status" value="1"/>
</dbReference>
<dbReference type="SMART" id="SM01204">
    <property type="entry name" value="FIST_C"/>
    <property type="match status" value="1"/>
</dbReference>
<comment type="caution">
    <text evidence="2">The sequence shown here is derived from an EMBL/GenBank/DDBJ whole genome shotgun (WGS) entry which is preliminary data.</text>
</comment>
<dbReference type="KEGG" id="qsa:O6P43_030708"/>
<dbReference type="Pfam" id="PF00646">
    <property type="entry name" value="F-box"/>
    <property type="match status" value="1"/>
</dbReference>
<dbReference type="PANTHER" id="PTHR14939:SF8">
    <property type="entry name" value="FIST C-DOMAIN DOMAIN-CONTAINING PROTEIN"/>
    <property type="match status" value="1"/>
</dbReference>
<dbReference type="SUPFAM" id="SSF81383">
    <property type="entry name" value="F-box domain"/>
    <property type="match status" value="1"/>
</dbReference>
<reference evidence="2" key="1">
    <citation type="journal article" date="2023" name="Science">
        <title>Elucidation of the pathway for biosynthesis of saponin adjuvants from the soapbark tree.</title>
        <authorList>
            <person name="Reed J."/>
            <person name="Orme A."/>
            <person name="El-Demerdash A."/>
            <person name="Owen C."/>
            <person name="Martin L.B.B."/>
            <person name="Misra R.C."/>
            <person name="Kikuchi S."/>
            <person name="Rejzek M."/>
            <person name="Martin A.C."/>
            <person name="Harkess A."/>
            <person name="Leebens-Mack J."/>
            <person name="Louveau T."/>
            <person name="Stephenson M.J."/>
            <person name="Osbourn A."/>
        </authorList>
    </citation>
    <scope>NUCLEOTIDE SEQUENCE</scope>
    <source>
        <strain evidence="2">S10</strain>
    </source>
</reference>
<proteinExistence type="predicted"/>
<dbReference type="InterPro" id="IPR036047">
    <property type="entry name" value="F-box-like_dom_sf"/>
</dbReference>
<protein>
    <submittedName>
        <fullName evidence="2">F-box/LRR-repeat protein</fullName>
    </submittedName>
</protein>
<keyword evidence="3" id="KW-1185">Reference proteome</keyword>
<name>A0AAD7KVI1_QUISA</name>
<dbReference type="CDD" id="cd09917">
    <property type="entry name" value="F-box_SF"/>
    <property type="match status" value="1"/>
</dbReference>
<evidence type="ECO:0000313" key="2">
    <source>
        <dbReference type="EMBL" id="KAJ7945685.1"/>
    </source>
</evidence>
<evidence type="ECO:0000313" key="3">
    <source>
        <dbReference type="Proteomes" id="UP001163823"/>
    </source>
</evidence>
<evidence type="ECO:0000259" key="1">
    <source>
        <dbReference type="SMART" id="SM01204"/>
    </source>
</evidence>
<dbReference type="PANTHER" id="PTHR14939">
    <property type="entry name" value="F-BOX ONLY PROTEIN 22"/>
    <property type="match status" value="1"/>
</dbReference>
<dbReference type="GO" id="GO:0032436">
    <property type="term" value="P:positive regulation of proteasomal ubiquitin-dependent protein catabolic process"/>
    <property type="evidence" value="ECO:0007669"/>
    <property type="project" value="TreeGrafter"/>
</dbReference>
<sequence length="475" mass="51729">MASRTGQGFHSVTDDIVHNILGRLQAVSFASAACVSKYWNRICSQILSHPKLASALSLNPNLTLAAGEVLDKVLSKPIRPHFAIACTGDILGLKIVDHLIRERVGRRTPVITHASSGVIGRDVPNKEVREVKWGSSAYDGPHPVERNIYGNINPGIVLVVGFVPGLKVDADTFTTEKKDHALPKETAIVGDGGGCFLFRSQNYPISYSSPSYSFDAVALVFARDKNKSQDIGETQFHVLMSAGLMPFGPQLEVVSIKVEEDEQSWLSARMEGDNAILDGQAILEDINEVVDNSSELYIGVTQQRQYSNGSEKMTMALYEVMEGENEYFVVDGVGIEPGDSFLFYHPDLETASTTRDIALENLEVLKADIISRNNFCLSEADNDEPKGVFGGLIFSCHSRGKSFFEEDNVDSSPFYLNFPGVPLAGAFCHGEIGRGSSSSIEEVEGQEQCPPHCCLHACSSVYLVLAYIPAAPSQE</sequence>
<gene>
    <name evidence="2" type="ORF">O6P43_030708</name>
</gene>
<dbReference type="Gene3D" id="1.20.1280.50">
    <property type="match status" value="1"/>
</dbReference>
<dbReference type="InterPro" id="IPR001810">
    <property type="entry name" value="F-box_dom"/>
</dbReference>
<dbReference type="InterPro" id="IPR019494">
    <property type="entry name" value="FIST_C"/>
</dbReference>